<dbReference type="InterPro" id="IPR027417">
    <property type="entry name" value="P-loop_NTPase"/>
</dbReference>
<proteinExistence type="predicted"/>
<dbReference type="PROSITE" id="PS50893">
    <property type="entry name" value="ABC_TRANSPORTER_2"/>
    <property type="match status" value="1"/>
</dbReference>
<gene>
    <name evidence="5" type="ORF">PGH26_02745</name>
</gene>
<dbReference type="RefSeq" id="WP_323692503.1">
    <property type="nucleotide sequence ID" value="NZ_CP116341.1"/>
</dbReference>
<accession>A0ABZ0KWU6</accession>
<keyword evidence="1" id="KW-0813">Transport</keyword>
<dbReference type="GO" id="GO:0005524">
    <property type="term" value="F:ATP binding"/>
    <property type="evidence" value="ECO:0007669"/>
    <property type="project" value="UniProtKB-KW"/>
</dbReference>
<feature type="domain" description="ABC transporter" evidence="4">
    <location>
        <begin position="5"/>
        <end position="229"/>
    </location>
</feature>
<dbReference type="InterPro" id="IPR003593">
    <property type="entry name" value="AAA+_ATPase"/>
</dbReference>
<evidence type="ECO:0000259" key="4">
    <source>
        <dbReference type="PROSITE" id="PS50893"/>
    </source>
</evidence>
<dbReference type="SUPFAM" id="SSF52540">
    <property type="entry name" value="P-loop containing nucleoside triphosphate hydrolases"/>
    <property type="match status" value="1"/>
</dbReference>
<dbReference type="CDD" id="cd03230">
    <property type="entry name" value="ABC_DR_subfamily_A"/>
    <property type="match status" value="1"/>
</dbReference>
<dbReference type="InterPro" id="IPR003439">
    <property type="entry name" value="ABC_transporter-like_ATP-bd"/>
</dbReference>
<dbReference type="EMBL" id="CP116341">
    <property type="protein sequence ID" value="WOV84861.1"/>
    <property type="molecule type" value="Genomic_DNA"/>
</dbReference>
<dbReference type="InterPro" id="IPR050763">
    <property type="entry name" value="ABC_transporter_ATP-binding"/>
</dbReference>
<dbReference type="Proteomes" id="UP001303532">
    <property type="component" value="Chromosome"/>
</dbReference>
<organism evidence="5 6">
    <name type="scientific">Sporosarcina jeotgali</name>
    <dbReference type="NCBI Taxonomy" id="3020056"/>
    <lineage>
        <taxon>Bacteria</taxon>
        <taxon>Bacillati</taxon>
        <taxon>Bacillota</taxon>
        <taxon>Bacilli</taxon>
        <taxon>Bacillales</taxon>
        <taxon>Caryophanaceae</taxon>
        <taxon>Sporosarcina</taxon>
    </lineage>
</organism>
<dbReference type="SMART" id="SM00382">
    <property type="entry name" value="AAA"/>
    <property type="match status" value="1"/>
</dbReference>
<evidence type="ECO:0000256" key="2">
    <source>
        <dbReference type="ARBA" id="ARBA00022741"/>
    </source>
</evidence>
<evidence type="ECO:0000256" key="3">
    <source>
        <dbReference type="ARBA" id="ARBA00022840"/>
    </source>
</evidence>
<dbReference type="Gene3D" id="3.40.50.300">
    <property type="entry name" value="P-loop containing nucleotide triphosphate hydrolases"/>
    <property type="match status" value="1"/>
</dbReference>
<keyword evidence="3 5" id="KW-0067">ATP-binding</keyword>
<keyword evidence="2" id="KW-0547">Nucleotide-binding</keyword>
<name>A0ABZ0KWU6_9BACL</name>
<dbReference type="PANTHER" id="PTHR42711">
    <property type="entry name" value="ABC TRANSPORTER ATP-BINDING PROTEIN"/>
    <property type="match status" value="1"/>
</dbReference>
<dbReference type="Pfam" id="PF00005">
    <property type="entry name" value="ABC_tran"/>
    <property type="match status" value="1"/>
</dbReference>
<evidence type="ECO:0000313" key="6">
    <source>
        <dbReference type="Proteomes" id="UP001303532"/>
    </source>
</evidence>
<keyword evidence="6" id="KW-1185">Reference proteome</keyword>
<dbReference type="PANTHER" id="PTHR42711:SF17">
    <property type="entry name" value="ABC TRANSPORTER ATP-BINDING PROTEIN"/>
    <property type="match status" value="1"/>
</dbReference>
<evidence type="ECO:0000313" key="5">
    <source>
        <dbReference type="EMBL" id="WOV84861.1"/>
    </source>
</evidence>
<sequence length="298" mass="33034">MTTIIDCVGVEKSFKGKVAVKGLTFQIDKGEVVALLGPNGAGKSTTIQMLLGLLEPSAGRITISGKHPNMKAVRERTGVMLQEVRLLDTVTVKEILQLVRGYYPRPLSIEQLTKLTGLDENSLNMRTEKLTGGQKQRVSFALALAGNPDMLFLDEPTAGMDAIARKKFWKSIGELAERGTTIIFTTHYLEEVEVAATRVLMINHGELMEDETPAMMKKKLARQRITFTTNEPQHPGFFQEAGVLDVHVDGKKVIVFTENPDSILKILYTLNLEMSDVTITKGTVEDAYNQLTNRREVS</sequence>
<protein>
    <submittedName>
        <fullName evidence="5">ABC transporter ATP-binding protein</fullName>
    </submittedName>
</protein>
<evidence type="ECO:0000256" key="1">
    <source>
        <dbReference type="ARBA" id="ARBA00022448"/>
    </source>
</evidence>
<reference evidence="5 6" key="1">
    <citation type="submission" date="2023-01" db="EMBL/GenBank/DDBJ databases">
        <title>Sporosarcina sp. nov., isolated from Korean tranditional fermented seafood 'Jeotgal'.</title>
        <authorList>
            <person name="Yang A.-I."/>
        </authorList>
    </citation>
    <scope>NUCLEOTIDE SEQUENCE [LARGE SCALE GENOMIC DNA]</scope>
    <source>
        <strain evidence="5 6">B2O-1</strain>
    </source>
</reference>